<evidence type="ECO:0000259" key="1">
    <source>
        <dbReference type="Pfam" id="PF00535"/>
    </source>
</evidence>
<name>X1R471_9ZZZZ</name>
<reference evidence="2" key="1">
    <citation type="journal article" date="2014" name="Front. Microbiol.">
        <title>High frequency of phylogenetically diverse reductive dehalogenase-homologous genes in deep subseafloor sedimentary metagenomes.</title>
        <authorList>
            <person name="Kawai M."/>
            <person name="Futagami T."/>
            <person name="Toyoda A."/>
            <person name="Takaki Y."/>
            <person name="Nishi S."/>
            <person name="Hori S."/>
            <person name="Arai W."/>
            <person name="Tsubouchi T."/>
            <person name="Morono Y."/>
            <person name="Uchiyama I."/>
            <person name="Ito T."/>
            <person name="Fujiyama A."/>
            <person name="Inagaki F."/>
            <person name="Takami H."/>
        </authorList>
    </citation>
    <scope>NUCLEOTIDE SEQUENCE</scope>
    <source>
        <strain evidence="2">Expedition CK06-06</strain>
    </source>
</reference>
<dbReference type="AlphaFoldDB" id="X1R471"/>
<feature type="non-terminal residue" evidence="2">
    <location>
        <position position="46"/>
    </location>
</feature>
<protein>
    <recommendedName>
        <fullName evidence="1">Glycosyltransferase 2-like domain-containing protein</fullName>
    </recommendedName>
</protein>
<dbReference type="InterPro" id="IPR001173">
    <property type="entry name" value="Glyco_trans_2-like"/>
</dbReference>
<dbReference type="Gene3D" id="3.90.550.10">
    <property type="entry name" value="Spore Coat Polysaccharide Biosynthesis Protein SpsA, Chain A"/>
    <property type="match status" value="1"/>
</dbReference>
<accession>X1R471</accession>
<gene>
    <name evidence="2" type="ORF">S12H4_13472</name>
</gene>
<proteinExistence type="predicted"/>
<feature type="domain" description="Glycosyltransferase 2-like" evidence="1">
    <location>
        <begin position="8"/>
        <end position="43"/>
    </location>
</feature>
<sequence>MRNQPLISVIMSAHNANLDYLKEAVQSILKQTYENFEFIIVNDINS</sequence>
<comment type="caution">
    <text evidence="2">The sequence shown here is derived from an EMBL/GenBank/DDBJ whole genome shotgun (WGS) entry which is preliminary data.</text>
</comment>
<dbReference type="Pfam" id="PF00535">
    <property type="entry name" value="Glycos_transf_2"/>
    <property type="match status" value="1"/>
</dbReference>
<dbReference type="PANTHER" id="PTHR22916">
    <property type="entry name" value="GLYCOSYLTRANSFERASE"/>
    <property type="match status" value="1"/>
</dbReference>
<evidence type="ECO:0000313" key="2">
    <source>
        <dbReference type="EMBL" id="GAI75512.1"/>
    </source>
</evidence>
<organism evidence="2">
    <name type="scientific">marine sediment metagenome</name>
    <dbReference type="NCBI Taxonomy" id="412755"/>
    <lineage>
        <taxon>unclassified sequences</taxon>
        <taxon>metagenomes</taxon>
        <taxon>ecological metagenomes</taxon>
    </lineage>
</organism>
<dbReference type="SUPFAM" id="SSF53448">
    <property type="entry name" value="Nucleotide-diphospho-sugar transferases"/>
    <property type="match status" value="1"/>
</dbReference>
<dbReference type="GO" id="GO:0016758">
    <property type="term" value="F:hexosyltransferase activity"/>
    <property type="evidence" value="ECO:0007669"/>
    <property type="project" value="UniProtKB-ARBA"/>
</dbReference>
<dbReference type="InterPro" id="IPR029044">
    <property type="entry name" value="Nucleotide-diphossugar_trans"/>
</dbReference>
<dbReference type="EMBL" id="BARW01006416">
    <property type="protein sequence ID" value="GAI75512.1"/>
    <property type="molecule type" value="Genomic_DNA"/>
</dbReference>
<dbReference type="PANTHER" id="PTHR22916:SF3">
    <property type="entry name" value="UDP-GLCNAC:BETAGAL BETA-1,3-N-ACETYLGLUCOSAMINYLTRANSFERASE-LIKE PROTEIN 1"/>
    <property type="match status" value="1"/>
</dbReference>